<accession>A0A4E9DN28</accession>
<feature type="domain" description="Nudix hydrolase" evidence="1">
    <location>
        <begin position="565"/>
        <end position="708"/>
    </location>
</feature>
<dbReference type="GO" id="GO:0044715">
    <property type="term" value="F:8-oxo-dGDP phosphatase activity"/>
    <property type="evidence" value="ECO:0007669"/>
    <property type="project" value="UniProtKB-ARBA"/>
</dbReference>
<dbReference type="InterPro" id="IPR000086">
    <property type="entry name" value="NUDIX_hydrolase_dom"/>
</dbReference>
<dbReference type="SUPFAM" id="SSF55811">
    <property type="entry name" value="Nudix"/>
    <property type="match status" value="1"/>
</dbReference>
<organism evidence="2">
    <name type="scientific">Gibberella zeae</name>
    <name type="common">Wheat head blight fungus</name>
    <name type="synonym">Fusarium graminearum</name>
    <dbReference type="NCBI Taxonomy" id="5518"/>
    <lineage>
        <taxon>Eukaryota</taxon>
        <taxon>Fungi</taxon>
        <taxon>Dikarya</taxon>
        <taxon>Ascomycota</taxon>
        <taxon>Pezizomycotina</taxon>
        <taxon>Sordariomycetes</taxon>
        <taxon>Hypocreomycetidae</taxon>
        <taxon>Hypocreales</taxon>
        <taxon>Nectriaceae</taxon>
        <taxon>Fusarium</taxon>
    </lineage>
</organism>
<sequence length="743" mass="83720">MTSSSPSERASALVQWATSNGATINPSVQVSHLPETGLSFCATAPTSPFDTIVSIPPTLTLSYLDTLPGRDDPKPFSSNFLVKTPPHVIGRFVLIKHFLLRESFWTPYIQALPQPNDVDSWSLPPFWPDEDAELFEGTNIEVGVANIKANVMREFRAGCDLLDRDDWEPQLLKQFTLPLYQWAYSIFSSRSFRPSLVLGPEDQQRLPEGVKLDDFSVLMPLFDVGNHDMTTQVRWERDEKSSDCSLKVGKAYQPGEQIFNNYSMKTNAELLLGYGFMLPETEELHNDYVHVRKRQPAQGEATEEYYISLRPIRYASSLLARSKQAVQLDDSTSVLGAFQHVQHDMVWDIFCTLAPPEQRAQFICEGSEQEQQNKFFSGQVSEDGRMFMQQTAAIIQHKVMQELERLLETDVEVVGGGDLTRNQQLALDYRARCKKVLETTLEAMDMDEFAPLDFASNFDPYYRLFLSPDPRPHGFILPATVSLMPWPSTFTIDHSARNVTLTSPPSSSSLTEHANAAFQEAVDKAIDDDLFPILHKEHSEYFRIVGARSFVQVERFAAPLFGIATRGAHLTGYIRDDGEIKIWVARRSRHLFSYPGLLDSTVAGGIKASDTPLACIKAESTEEACLPPDLVSTHVEPAGAITLANINANSKLFHSDIIYVFDLEMPRDVVPRPGDDEVEEFVLMGCGEVVERMLKGEFKPNVCPVMIDFLVRRGFITKKNEGDFEEIQKRLRREIPVPMESDV</sequence>
<dbReference type="InterPro" id="IPR050600">
    <property type="entry name" value="SETD3_SETD6_MTase"/>
</dbReference>
<evidence type="ECO:0000313" key="2">
    <source>
        <dbReference type="EMBL" id="VIO53314.1"/>
    </source>
</evidence>
<dbReference type="InterPro" id="IPR015797">
    <property type="entry name" value="NUDIX_hydrolase-like_dom_sf"/>
</dbReference>
<dbReference type="InterPro" id="IPR046341">
    <property type="entry name" value="SET_dom_sf"/>
</dbReference>
<dbReference type="PANTHER" id="PTHR13271:SF146">
    <property type="entry name" value="SET DOMAIN-CONTAINING PROTEIN"/>
    <property type="match status" value="1"/>
</dbReference>
<gene>
    <name evidence="2" type="ORF">FUG_LOCUS72911</name>
</gene>
<dbReference type="SUPFAM" id="SSF82199">
    <property type="entry name" value="SET domain"/>
    <property type="match status" value="1"/>
</dbReference>
<dbReference type="Gene3D" id="3.90.79.10">
    <property type="entry name" value="Nucleoside Triphosphate Pyrophosphohydrolase"/>
    <property type="match status" value="1"/>
</dbReference>
<dbReference type="PANTHER" id="PTHR13271">
    <property type="entry name" value="UNCHARACTERIZED PUTATIVE METHYLTRANSFERASE"/>
    <property type="match status" value="1"/>
</dbReference>
<dbReference type="FunFam" id="3.90.79.10:FF:000019">
    <property type="entry name" value="Thiamin pyrophosphokinase, putative"/>
    <property type="match status" value="1"/>
</dbReference>
<dbReference type="GO" id="GO:0016279">
    <property type="term" value="F:protein-lysine N-methyltransferase activity"/>
    <property type="evidence" value="ECO:0007669"/>
    <property type="project" value="TreeGrafter"/>
</dbReference>
<dbReference type="CDD" id="cd03676">
    <property type="entry name" value="NUDIX_Tnr3_like"/>
    <property type="match status" value="1"/>
</dbReference>
<dbReference type="GO" id="GO:0005634">
    <property type="term" value="C:nucleus"/>
    <property type="evidence" value="ECO:0007669"/>
    <property type="project" value="TreeGrafter"/>
</dbReference>
<reference evidence="2" key="1">
    <citation type="submission" date="2019-04" db="EMBL/GenBank/DDBJ databases">
        <authorList>
            <person name="Melise S."/>
            <person name="Noan J."/>
            <person name="Okalmin O."/>
        </authorList>
    </citation>
    <scope>NUCLEOTIDE SEQUENCE</scope>
    <source>
        <strain evidence="2">FN9</strain>
    </source>
</reference>
<dbReference type="EMBL" id="CAAKMV010000055">
    <property type="protein sequence ID" value="VIO53314.1"/>
    <property type="molecule type" value="Genomic_DNA"/>
</dbReference>
<name>A0A4E9DN28_GIBZA</name>
<protein>
    <recommendedName>
        <fullName evidence="1">Nudix hydrolase domain-containing protein</fullName>
    </recommendedName>
</protein>
<dbReference type="AlphaFoldDB" id="A0A4E9DN28"/>
<evidence type="ECO:0000259" key="1">
    <source>
        <dbReference type="PROSITE" id="PS51462"/>
    </source>
</evidence>
<dbReference type="PROSITE" id="PS51462">
    <property type="entry name" value="NUDIX"/>
    <property type="match status" value="1"/>
</dbReference>
<proteinExistence type="predicted"/>
<dbReference type="Gene3D" id="3.90.1410.10">
    <property type="entry name" value="set domain protein methyltransferase, domain 1"/>
    <property type="match status" value="1"/>
</dbReference>